<dbReference type="Proteomes" id="UP000008021">
    <property type="component" value="Chromosome 3"/>
</dbReference>
<proteinExistence type="predicted"/>
<dbReference type="Gramene" id="OMERI03G25240.1">
    <property type="protein sequence ID" value="OMERI03G25240.1"/>
    <property type="gene ID" value="OMERI03G25240"/>
</dbReference>
<organism evidence="1">
    <name type="scientific">Oryza meridionalis</name>
    <dbReference type="NCBI Taxonomy" id="40149"/>
    <lineage>
        <taxon>Eukaryota</taxon>
        <taxon>Viridiplantae</taxon>
        <taxon>Streptophyta</taxon>
        <taxon>Embryophyta</taxon>
        <taxon>Tracheophyta</taxon>
        <taxon>Spermatophyta</taxon>
        <taxon>Magnoliopsida</taxon>
        <taxon>Liliopsida</taxon>
        <taxon>Poales</taxon>
        <taxon>Poaceae</taxon>
        <taxon>BOP clade</taxon>
        <taxon>Oryzoideae</taxon>
        <taxon>Oryzeae</taxon>
        <taxon>Oryzinae</taxon>
        <taxon>Oryza</taxon>
    </lineage>
</organism>
<dbReference type="HOGENOM" id="CLU_131183_0_0_1"/>
<evidence type="ECO:0000313" key="1">
    <source>
        <dbReference type="EnsemblPlants" id="OMERI03G25240.3"/>
    </source>
</evidence>
<protein>
    <submittedName>
        <fullName evidence="1">Uncharacterized protein</fullName>
    </submittedName>
</protein>
<reference evidence="1" key="2">
    <citation type="submission" date="2018-05" db="EMBL/GenBank/DDBJ databases">
        <title>OmerRS3 (Oryza meridionalis Reference Sequence Version 3).</title>
        <authorList>
            <person name="Zhang J."/>
            <person name="Kudrna D."/>
            <person name="Lee S."/>
            <person name="Talag J."/>
            <person name="Welchert J."/>
            <person name="Wing R.A."/>
        </authorList>
    </citation>
    <scope>NUCLEOTIDE SEQUENCE [LARGE SCALE GENOMIC DNA]</scope>
    <source>
        <strain evidence="1">OR44</strain>
    </source>
</reference>
<dbReference type="EnsemblPlants" id="OMERI03G25240.3">
    <property type="protein sequence ID" value="OMERI03G25240.3"/>
    <property type="gene ID" value="OMERI03G25240"/>
</dbReference>
<evidence type="ECO:0000313" key="2">
    <source>
        <dbReference type="Proteomes" id="UP000008021"/>
    </source>
</evidence>
<dbReference type="AlphaFoldDB" id="A0A0E0D4B9"/>
<name>A0A0E0D4B9_9ORYZ</name>
<keyword evidence="2" id="KW-1185">Reference proteome</keyword>
<reference evidence="1" key="1">
    <citation type="submission" date="2015-04" db="UniProtKB">
        <authorList>
            <consortium name="EnsemblPlants"/>
        </authorList>
    </citation>
    <scope>IDENTIFICATION</scope>
</reference>
<dbReference type="STRING" id="40149.A0A0E0D4B9"/>
<dbReference type="Gramene" id="OMERI03G25240.3">
    <property type="protein sequence ID" value="OMERI03G25240.3"/>
    <property type="gene ID" value="OMERI03G25240"/>
</dbReference>
<dbReference type="EnsemblPlants" id="OMERI03G25240.1">
    <property type="protein sequence ID" value="OMERI03G25240.1"/>
    <property type="gene ID" value="OMERI03G25240"/>
</dbReference>
<sequence>MVPIVSRGGGGRAMWAKDQKDRGRWHNCKECVVDCDEALRRRRATRSEEKLAADALFLKAMTLLNLAVCAADHEPVIMALEGSLKLCPGSKEMQAKLDMAKRNRDVFAEQERLDQEAAKTHRNKDFLNLPLLPSLFTLRRFGEIFWGVVIGPMPRVEGVLQRLPEGRKKRSMLGS</sequence>
<accession>A0A0E0D4B9</accession>